<dbReference type="OrthoDB" id="9811198at2"/>
<organism evidence="9 10">
    <name type="scientific">Runella rosea</name>
    <dbReference type="NCBI Taxonomy" id="2259595"/>
    <lineage>
        <taxon>Bacteria</taxon>
        <taxon>Pseudomonadati</taxon>
        <taxon>Bacteroidota</taxon>
        <taxon>Cytophagia</taxon>
        <taxon>Cytophagales</taxon>
        <taxon>Spirosomataceae</taxon>
        <taxon>Runella</taxon>
    </lineage>
</organism>
<evidence type="ECO:0000313" key="10">
    <source>
        <dbReference type="Proteomes" id="UP000251993"/>
    </source>
</evidence>
<evidence type="ECO:0000256" key="6">
    <source>
        <dbReference type="ARBA" id="ARBA00023136"/>
    </source>
</evidence>
<reference evidence="9 10" key="1">
    <citation type="submission" date="2018-07" db="EMBL/GenBank/DDBJ databases">
        <title>Genome sequencing of Runella.</title>
        <authorList>
            <person name="Baek M.-G."/>
            <person name="Yi H."/>
        </authorList>
    </citation>
    <scope>NUCLEOTIDE SEQUENCE [LARGE SCALE GENOMIC DNA]</scope>
    <source>
        <strain evidence="9 10">HYN0085</strain>
    </source>
</reference>
<feature type="transmembrane region" description="Helical" evidence="7">
    <location>
        <begin position="37"/>
        <end position="56"/>
    </location>
</feature>
<keyword evidence="5 7" id="KW-1133">Transmembrane helix</keyword>
<dbReference type="KEGG" id="run:DR864_00570"/>
<accession>A0A344TCF3</accession>
<evidence type="ECO:0000256" key="2">
    <source>
        <dbReference type="ARBA" id="ARBA00009298"/>
    </source>
</evidence>
<dbReference type="PANTHER" id="PTHR33778">
    <property type="entry name" value="PROTEIN MGTC"/>
    <property type="match status" value="1"/>
</dbReference>
<proteinExistence type="inferred from homology"/>
<dbReference type="RefSeq" id="WP_114065111.1">
    <property type="nucleotide sequence ID" value="NZ_CP030850.1"/>
</dbReference>
<dbReference type="InterPro" id="IPR003416">
    <property type="entry name" value="MgtC/SapB/SrpB/YhiD_fam"/>
</dbReference>
<evidence type="ECO:0000256" key="3">
    <source>
        <dbReference type="ARBA" id="ARBA00022475"/>
    </source>
</evidence>
<dbReference type="Pfam" id="PF02308">
    <property type="entry name" value="MgtC"/>
    <property type="match status" value="1"/>
</dbReference>
<feature type="transmembrane region" description="Helical" evidence="7">
    <location>
        <begin position="91"/>
        <end position="109"/>
    </location>
</feature>
<evidence type="ECO:0000256" key="4">
    <source>
        <dbReference type="ARBA" id="ARBA00022692"/>
    </source>
</evidence>
<feature type="domain" description="MgtC/SapB/SrpB/YhiD N-terminal" evidence="8">
    <location>
        <begin position="12"/>
        <end position="130"/>
    </location>
</feature>
<keyword evidence="4 7" id="KW-0812">Transmembrane</keyword>
<dbReference type="AlphaFoldDB" id="A0A344TCF3"/>
<protein>
    <submittedName>
        <fullName evidence="9">MgtC/SapB family protein</fullName>
    </submittedName>
</protein>
<comment type="similarity">
    <text evidence="2">Belongs to the MgtC/SapB family.</text>
</comment>
<keyword evidence="10" id="KW-1185">Reference proteome</keyword>
<dbReference type="PANTHER" id="PTHR33778:SF1">
    <property type="entry name" value="MAGNESIUM TRANSPORTER YHID-RELATED"/>
    <property type="match status" value="1"/>
</dbReference>
<sequence length="210" mass="23023">MSFFFTEDIIRLLIAAGLGALIGLEREYHSKSAGLRTMMLIAIGSTLFTVISTKLGGDAGRIASNIVTGIGFIGGGIIFRESNRVSGITTAATAWATAALGMCVGIGYYEIALASSILVLFVLYALVPIQDIINRHNQLRTYRIVCKYQQKTLKNYESLFKELGLDAKRGVQNRVGNTISGTWAIQGPERKHDKLTKLLLNDEEVLEFDF</sequence>
<dbReference type="PRINTS" id="PR01837">
    <property type="entry name" value="MGTCSAPBPROT"/>
</dbReference>
<evidence type="ECO:0000256" key="5">
    <source>
        <dbReference type="ARBA" id="ARBA00022989"/>
    </source>
</evidence>
<keyword evidence="3" id="KW-1003">Cell membrane</keyword>
<keyword evidence="6 7" id="KW-0472">Membrane</keyword>
<dbReference type="Proteomes" id="UP000251993">
    <property type="component" value="Chromosome"/>
</dbReference>
<name>A0A344TCF3_9BACT</name>
<dbReference type="GO" id="GO:0005886">
    <property type="term" value="C:plasma membrane"/>
    <property type="evidence" value="ECO:0007669"/>
    <property type="project" value="UniProtKB-SubCell"/>
</dbReference>
<evidence type="ECO:0000259" key="8">
    <source>
        <dbReference type="Pfam" id="PF02308"/>
    </source>
</evidence>
<comment type="subcellular location">
    <subcellularLocation>
        <location evidence="1">Cell membrane</location>
        <topology evidence="1">Multi-pass membrane protein</topology>
    </subcellularLocation>
</comment>
<evidence type="ECO:0000313" key="9">
    <source>
        <dbReference type="EMBL" id="AXE16324.1"/>
    </source>
</evidence>
<evidence type="ECO:0000256" key="7">
    <source>
        <dbReference type="SAM" id="Phobius"/>
    </source>
</evidence>
<dbReference type="EMBL" id="CP030850">
    <property type="protein sequence ID" value="AXE16324.1"/>
    <property type="molecule type" value="Genomic_DNA"/>
</dbReference>
<evidence type="ECO:0000256" key="1">
    <source>
        <dbReference type="ARBA" id="ARBA00004651"/>
    </source>
</evidence>
<feature type="transmembrane region" description="Helical" evidence="7">
    <location>
        <begin position="115"/>
        <end position="133"/>
    </location>
</feature>
<gene>
    <name evidence="9" type="ORF">DR864_00570</name>
</gene>
<dbReference type="InterPro" id="IPR049177">
    <property type="entry name" value="MgtC_SapB_SrpB_YhiD_N"/>
</dbReference>
<feature type="transmembrane region" description="Helical" evidence="7">
    <location>
        <begin position="62"/>
        <end position="79"/>
    </location>
</feature>